<organism evidence="9 10">
    <name type="scientific">Eimeria praecox</name>
    <dbReference type="NCBI Taxonomy" id="51316"/>
    <lineage>
        <taxon>Eukaryota</taxon>
        <taxon>Sar</taxon>
        <taxon>Alveolata</taxon>
        <taxon>Apicomplexa</taxon>
        <taxon>Conoidasida</taxon>
        <taxon>Coccidia</taxon>
        <taxon>Eucoccidiorida</taxon>
        <taxon>Eimeriorina</taxon>
        <taxon>Eimeriidae</taxon>
        <taxon>Eimeria</taxon>
    </lineage>
</organism>
<reference evidence="9" key="2">
    <citation type="submission" date="2013-10" db="EMBL/GenBank/DDBJ databases">
        <authorList>
            <person name="Aslett M."/>
        </authorList>
    </citation>
    <scope>NUCLEOTIDE SEQUENCE [LARGE SCALE GENOMIC DNA]</scope>
    <source>
        <strain evidence="9">Houghton</strain>
    </source>
</reference>
<evidence type="ECO:0000313" key="9">
    <source>
        <dbReference type="EMBL" id="CDI85286.1"/>
    </source>
</evidence>
<feature type="domain" description="Peptidase M16 C-terminal" evidence="8">
    <location>
        <begin position="279"/>
        <end position="323"/>
    </location>
</feature>
<dbReference type="GO" id="GO:0008237">
    <property type="term" value="F:metallopeptidase activity"/>
    <property type="evidence" value="ECO:0007669"/>
    <property type="project" value="UniProtKB-KW"/>
</dbReference>
<dbReference type="GO" id="GO:0046872">
    <property type="term" value="F:metal ion binding"/>
    <property type="evidence" value="ECO:0007669"/>
    <property type="project" value="InterPro"/>
</dbReference>
<evidence type="ECO:0000256" key="2">
    <source>
        <dbReference type="ARBA" id="ARBA00022670"/>
    </source>
</evidence>
<dbReference type="InterPro" id="IPR007863">
    <property type="entry name" value="Peptidase_M16_C"/>
</dbReference>
<keyword evidence="10" id="KW-1185">Reference proteome</keyword>
<dbReference type="Pfam" id="PF00675">
    <property type="entry name" value="Peptidase_M16"/>
    <property type="match status" value="1"/>
</dbReference>
<comment type="similarity">
    <text evidence="1">Belongs to the peptidase M16 family.</text>
</comment>
<keyword evidence="2" id="KW-0645">Protease</keyword>
<keyword evidence="3" id="KW-0378">Hydrolase</keyword>
<sequence length="1326" mass="146937">MCVQNDRLLSSLTARRGAPAFPLPPPGGGSNIFEGRRGLRLSRSGSRSFNQLLASNAPGGEEHTETQRPVSEVADSAASRLPNTPLPRHPYLQRRLLASGLEVFVLPHAHPEGSLEVHLEMHAGSTAEAENERGMAHLCEHLVFMGNRKRGEVVALQGEANAFTDFHHTVYFVSWRGSEGNGSECQKSRRGQEQQTAGPQDWSLRRLRAALEMMREVFTAPTQFTTERLLKEKAAVLSESSLVNTILYRKEQAQLSKLHSDTILPSRFPIGDMGLLRGWSVEEVRKFFARFYRPENATLYIVGDVAPQAALRYVDDILGPVRGDRVGEEEWRAVRDSWLQGTVKKHSTSFPPLAHAWIREANTADAAASPAATSTTTAQASSSVMEETGSTATSLGNFLRSRLHVWQHSLLQHFSLLFVRKLPIACLRTAGDFFRLLSRKLALQALAVRLTERCRREDDAWMRVEVADTESVKEGCRIVSIEAEAEQPRWRDAVRIAVEEVRQMAEHGLSEAELASLLDCYKVNLDRMHMQLLSSGDMLRLLMDSTACGHRVVHLEDERGLALQLARGELGALSNTSDAVGGDWIRAAGSDKMKRLLALVNEEARGMLKWMHEPMGKNGTYSGPDAICAFLVQSGGPRSNGNSCPPQRKRFPSTQLQGHIEMEQIETGTVNAEAANTEGTSDGQTDGGDSQTTLAIPRESILSEVCSAMTRAVSSRRECVETPKYLLSNEELEVLQRRAAESSPVTQGLKEAGPNAQTLQFANGAKVTVKPLAEERGSALIRVLIPGGRLGCNLDFEKSAVGIRELEALRQQSAAMVLGAMTMMEGGAVGSFTRRQIEAFCQERLIGVSIECLDEFFAIDISVPAFAARDADSDRTGNPGRTSTLESAMQLLHLIFTAFHFEESAFRRAKQRALMDYHAYTRDLVGYSTGELILNMTGRDPRFDSLKPMVTASLELPFVEQQMRAHIERQLGRGAIEITVVGDVDSAHVARLAARYLGTIGREKTNTERLAKELVVTPVERPLQSPYYQLQEASTSAWGQEWSPLVDPGEAQSAGHWTKVWGKRLHAYVRDSEARAVVLIGGSACNRWGKNPNGLWLWDQMEALQRRDDAIADQLEGKLVGMKQRGTDSGHRKHPAFPRVALWILQELVTKRLFSILREEQRLTYEAAFDVMSFDILWGGIFIITVHTQPEEAERVLEATHLALQQLTSIRPLLQSQLESAKQQVLSRHLHDCKYARYWLDLLGGLQLADVPRKTPAYFSDFERVVESITLQDIHLLLRSLGLHRESMWEAIGVSGPVPPAGLSRPPSCIVDTAIAPASSTRLRAS</sequence>
<dbReference type="Proteomes" id="UP000018201">
    <property type="component" value="Unassembled WGS sequence"/>
</dbReference>
<evidence type="ECO:0000313" key="10">
    <source>
        <dbReference type="Proteomes" id="UP000018201"/>
    </source>
</evidence>
<evidence type="ECO:0000256" key="6">
    <source>
        <dbReference type="SAM" id="MobiDB-lite"/>
    </source>
</evidence>
<accession>U6GY99</accession>
<keyword evidence="4" id="KW-0862">Zinc</keyword>
<dbReference type="SUPFAM" id="SSF63411">
    <property type="entry name" value="LuxS/MPP-like metallohydrolase"/>
    <property type="match status" value="3"/>
</dbReference>
<reference evidence="9" key="1">
    <citation type="submission" date="2013-10" db="EMBL/GenBank/DDBJ databases">
        <title>Genomic analysis of the causative agents of coccidiosis in chickens.</title>
        <authorList>
            <person name="Reid A.J."/>
            <person name="Blake D."/>
            <person name="Billington K."/>
            <person name="Browne H."/>
            <person name="Dunn M."/>
            <person name="Hung S."/>
            <person name="Kawahara F."/>
            <person name="Miranda-Saavedra D."/>
            <person name="Mourier T."/>
            <person name="Nagra H."/>
            <person name="Otto T.D."/>
            <person name="Rawlings N."/>
            <person name="Sanchez A."/>
            <person name="Sanders M."/>
            <person name="Subramaniam C."/>
            <person name="Tay Y."/>
            <person name="Dear P."/>
            <person name="Doerig C."/>
            <person name="Gruber A."/>
            <person name="Parkinson J."/>
            <person name="Shirley M."/>
            <person name="Wan K.L."/>
            <person name="Berriman M."/>
            <person name="Tomley F."/>
            <person name="Pain A."/>
        </authorList>
    </citation>
    <scope>NUCLEOTIDE SEQUENCE [LARGE SCALE GENOMIC DNA]</scope>
    <source>
        <strain evidence="9">Houghton</strain>
    </source>
</reference>
<evidence type="ECO:0000259" key="8">
    <source>
        <dbReference type="Pfam" id="PF05193"/>
    </source>
</evidence>
<evidence type="ECO:0000256" key="1">
    <source>
        <dbReference type="ARBA" id="ARBA00007261"/>
    </source>
</evidence>
<dbReference type="OrthoDB" id="952271at2759"/>
<keyword evidence="5" id="KW-0482">Metalloprotease</keyword>
<feature type="region of interest" description="Disordered" evidence="6">
    <location>
        <begin position="51"/>
        <end position="87"/>
    </location>
</feature>
<dbReference type="InterPro" id="IPR011249">
    <property type="entry name" value="Metalloenz_LuxS/M16"/>
</dbReference>
<feature type="compositionally biased region" description="Low complexity" evidence="6">
    <location>
        <begin position="679"/>
        <end position="693"/>
    </location>
</feature>
<evidence type="ECO:0000256" key="3">
    <source>
        <dbReference type="ARBA" id="ARBA00022801"/>
    </source>
</evidence>
<feature type="domain" description="Peptidase M16 N-terminal" evidence="7">
    <location>
        <begin position="104"/>
        <end position="262"/>
    </location>
</feature>
<gene>
    <name evidence="9" type="ORF">EPH_0053790</name>
</gene>
<proteinExistence type="inferred from homology"/>
<dbReference type="InterPro" id="IPR011765">
    <property type="entry name" value="Pept_M16_N"/>
</dbReference>
<dbReference type="InterPro" id="IPR050626">
    <property type="entry name" value="Peptidase_M16"/>
</dbReference>
<dbReference type="PANTHER" id="PTHR43690:SF33">
    <property type="entry name" value="STROMAL PROCESSING PEPTIDASE, CHLOROPLASTIC"/>
    <property type="match status" value="1"/>
</dbReference>
<dbReference type="Gene3D" id="3.30.830.10">
    <property type="entry name" value="Metalloenzyme, LuxS/M16 peptidase-like"/>
    <property type="match status" value="3"/>
</dbReference>
<feature type="region of interest" description="Disordered" evidence="6">
    <location>
        <begin position="676"/>
        <end position="696"/>
    </location>
</feature>
<dbReference type="PANTHER" id="PTHR43690">
    <property type="entry name" value="NARDILYSIN"/>
    <property type="match status" value="1"/>
</dbReference>
<evidence type="ECO:0008006" key="11">
    <source>
        <dbReference type="Google" id="ProtNLM"/>
    </source>
</evidence>
<protein>
    <recommendedName>
        <fullName evidence="11">M16 family peptidase</fullName>
    </recommendedName>
</protein>
<name>U6GY99_9EIME</name>
<evidence type="ECO:0000256" key="4">
    <source>
        <dbReference type="ARBA" id="ARBA00022833"/>
    </source>
</evidence>
<dbReference type="EMBL" id="HG693640">
    <property type="protein sequence ID" value="CDI85286.1"/>
    <property type="molecule type" value="Genomic_DNA"/>
</dbReference>
<dbReference type="GO" id="GO:0006508">
    <property type="term" value="P:proteolysis"/>
    <property type="evidence" value="ECO:0007669"/>
    <property type="project" value="UniProtKB-KW"/>
</dbReference>
<evidence type="ECO:0000256" key="5">
    <source>
        <dbReference type="ARBA" id="ARBA00023049"/>
    </source>
</evidence>
<dbReference type="Pfam" id="PF05193">
    <property type="entry name" value="Peptidase_M16_C"/>
    <property type="match status" value="1"/>
</dbReference>
<dbReference type="VEuPathDB" id="ToxoDB:EPH_0053790"/>
<evidence type="ECO:0000259" key="7">
    <source>
        <dbReference type="Pfam" id="PF00675"/>
    </source>
</evidence>